<reference evidence="7 8" key="1">
    <citation type="submission" date="2018-12" db="EMBL/GenBank/DDBJ databases">
        <authorList>
            <person name="Toschakov S.V."/>
        </authorList>
    </citation>
    <scope>NUCLEOTIDE SEQUENCE [LARGE SCALE GENOMIC DNA]</scope>
    <source>
        <strain evidence="7 8">GM2012</strain>
    </source>
</reference>
<feature type="domain" description="Calx-beta" evidence="6">
    <location>
        <begin position="496"/>
        <end position="594"/>
    </location>
</feature>
<dbReference type="OrthoDB" id="282736at2"/>
<name>A0A432MRW1_9BACT</name>
<dbReference type="PANTHER" id="PTHR11878:SF65">
    <property type="entry name" value="NA_CA-EXCHANGE PROTEIN, ISOFORM G"/>
    <property type="match status" value="1"/>
</dbReference>
<feature type="region of interest" description="Disordered" evidence="5">
    <location>
        <begin position="1"/>
        <end position="23"/>
    </location>
</feature>
<evidence type="ECO:0000256" key="4">
    <source>
        <dbReference type="ARBA" id="ARBA00023065"/>
    </source>
</evidence>
<dbReference type="InterPro" id="IPR003644">
    <property type="entry name" value="Calx_beta"/>
</dbReference>
<dbReference type="RefSeq" id="WP_126723350.1">
    <property type="nucleotide sequence ID" value="NZ_RYZH01000001.1"/>
</dbReference>
<dbReference type="Pfam" id="PF01345">
    <property type="entry name" value="DUF11"/>
    <property type="match status" value="1"/>
</dbReference>
<dbReference type="AlphaFoldDB" id="A0A432MRW1"/>
<dbReference type="GO" id="GO:0007154">
    <property type="term" value="P:cell communication"/>
    <property type="evidence" value="ECO:0007669"/>
    <property type="project" value="InterPro"/>
</dbReference>
<evidence type="ECO:0000313" key="7">
    <source>
        <dbReference type="EMBL" id="RUL89675.1"/>
    </source>
</evidence>
<keyword evidence="2" id="KW-0677">Repeat</keyword>
<feature type="domain" description="Calx-beta" evidence="6">
    <location>
        <begin position="845"/>
        <end position="944"/>
    </location>
</feature>
<evidence type="ECO:0000256" key="5">
    <source>
        <dbReference type="SAM" id="MobiDB-lite"/>
    </source>
</evidence>
<dbReference type="Gene3D" id="2.60.40.2030">
    <property type="match status" value="4"/>
</dbReference>
<gene>
    <name evidence="7" type="ORF">TsocGM_00445</name>
</gene>
<dbReference type="InterPro" id="IPR014755">
    <property type="entry name" value="Cu-Rt/internalin_Ig-like"/>
</dbReference>
<accession>A0A432MRW1</accession>
<keyword evidence="1" id="KW-0732">Signal</keyword>
<dbReference type="Gene3D" id="2.60.40.1220">
    <property type="match status" value="1"/>
</dbReference>
<comment type="caution">
    <text evidence="7">The sequence shown here is derived from an EMBL/GenBank/DDBJ whole genome shotgun (WGS) entry which is preliminary data.</text>
</comment>
<keyword evidence="3" id="KW-0106">Calcium</keyword>
<dbReference type="SUPFAM" id="SSF141072">
    <property type="entry name" value="CalX-like"/>
    <property type="match status" value="4"/>
</dbReference>
<evidence type="ECO:0000313" key="8">
    <source>
        <dbReference type="Proteomes" id="UP000280296"/>
    </source>
</evidence>
<organism evidence="7 8">
    <name type="scientific">Tautonia sociabilis</name>
    <dbReference type="NCBI Taxonomy" id="2080755"/>
    <lineage>
        <taxon>Bacteria</taxon>
        <taxon>Pseudomonadati</taxon>
        <taxon>Planctomycetota</taxon>
        <taxon>Planctomycetia</taxon>
        <taxon>Isosphaerales</taxon>
        <taxon>Isosphaeraceae</taxon>
        <taxon>Tautonia</taxon>
    </lineage>
</organism>
<dbReference type="PANTHER" id="PTHR11878">
    <property type="entry name" value="SODIUM/CALCIUM EXCHANGER"/>
    <property type="match status" value="1"/>
</dbReference>
<dbReference type="SUPFAM" id="SSF51126">
    <property type="entry name" value="Pectin lyase-like"/>
    <property type="match status" value="1"/>
</dbReference>
<feature type="domain" description="Calx-beta" evidence="6">
    <location>
        <begin position="614"/>
        <end position="717"/>
    </location>
</feature>
<dbReference type="GO" id="GO:0030001">
    <property type="term" value="P:metal ion transport"/>
    <property type="evidence" value="ECO:0007669"/>
    <property type="project" value="TreeGrafter"/>
</dbReference>
<dbReference type="InterPro" id="IPR001434">
    <property type="entry name" value="OmcB-like_DUF11"/>
</dbReference>
<dbReference type="Pfam" id="PF03160">
    <property type="entry name" value="Calx-beta"/>
    <property type="match status" value="4"/>
</dbReference>
<sequence length="1202" mass="123820">MSSLPLGRRAGDRYRPSKHRPTVESLERKALLATFTVTSNADTGDNNNPGTGTLRAAILAANNNAGLDTIAFNLPGGQTTITMASQLPAITDPLTIDGTTQPGFQPGRPLVEIAGGTGTQTGAGDGLVITGGASGSTIRGLAINRFSGNGVSIVGAGNNRLESNFIGVGTDGVTDLGNEGHGVLIQSSSGNVIGGDPTRSNTIYFNGRDTSFNGITIIAVNNPAINNRIVYNAIAFNGGLGIDLGNDGVTPNDPVPDSDSGPNRLQNFPIITQAVRIEPLNGQPSSTISGTLRAAPNTSYTIEYYESSGADASGFGEGEQPLFIRQVSTDANGFASFTDTPSRLLTANAFLTATATDPQGNTSEFSPAQPIELRSGRVDLAILEVKDSPDPVEAGQVLTYEVTIANLNFSNPSGPAELQVRLPQSVSPVTPLPPNFTQDPNDPTLLIADLGLLTGGQRLTVTLPVIPSQAGIVQSTFSVTGGIADPNTQNDRATADTQVTLSPDTSIVSFRIRDFSVSEAGGLATIEVERSNSLVGTVDVDYTTTDGSATAGTNYQATSGTLSFGNNERTKTFTIPILDNDTIDPNRTVNLILSNARRTDDPSGTALVGVPSRATLTIYDDDPVPAQPQFLSFSAANVSVQENGGQASIVVRRSGGTAGVVSIPYTTASGSAVAGADFVSTSGTLTFGSGELEKTITVPIIDNSQRDGNRSFTVSLGNGTGAAPGQPSTTTVTIIDDETPPAGFFQFSMADYTANEADGKATIRVTRTDGSGSATVSYATTPGSAQPGVRYQPTSGTLTFGEGETEKTFDIPLIDTGTFEGPQTVNLQLGIGAGAGAGPITQATLTITDDETPPQSVFQFSSRLVDVEESAGVVRLTINRTGGTLATSEISVATFGGDAVPGVDYQPLATRVTFAPGETQKTIDIPILDNAVFDGDRGFAVFLGYPDENSVIGDPAGVIVSIRNDDPDPVTPLVLDVRSVSPGAATSVVAINFSKAMDPATTLSTANYTAVALGRDGLLGTADDRAVPIAGVEQSADGTIVALTLAVPVPAGEFVSIRLNGEPGGLKDITGNLLDGDADGVAGGTFATTLARASRLSYRDTDGDMITYASTGGGLVEVVRGAPGAGDLIRMVNSIPGRTVLRGQVVRQRGGDGLARISHIEGIDPFGRVRSALRTPPFLDLSQLSPAAVDALLASATRRARR</sequence>
<dbReference type="InterPro" id="IPR012334">
    <property type="entry name" value="Pectin_lyas_fold"/>
</dbReference>
<dbReference type="Proteomes" id="UP000280296">
    <property type="component" value="Unassembled WGS sequence"/>
</dbReference>
<feature type="domain" description="Calx-beta" evidence="6">
    <location>
        <begin position="730"/>
        <end position="830"/>
    </location>
</feature>
<dbReference type="SMART" id="SM00237">
    <property type="entry name" value="Calx_beta"/>
    <property type="match status" value="4"/>
</dbReference>
<dbReference type="EMBL" id="RYZH01000001">
    <property type="protein sequence ID" value="RUL89675.1"/>
    <property type="molecule type" value="Genomic_DNA"/>
</dbReference>
<keyword evidence="4" id="KW-0406">Ion transport</keyword>
<dbReference type="InterPro" id="IPR038081">
    <property type="entry name" value="CalX-like_sf"/>
</dbReference>
<feature type="compositionally biased region" description="Basic and acidic residues" evidence="5">
    <location>
        <begin position="9"/>
        <end position="23"/>
    </location>
</feature>
<dbReference type="InterPro" id="IPR051171">
    <property type="entry name" value="CaCA"/>
</dbReference>
<keyword evidence="8" id="KW-1185">Reference proteome</keyword>
<dbReference type="GO" id="GO:0016020">
    <property type="term" value="C:membrane"/>
    <property type="evidence" value="ECO:0007669"/>
    <property type="project" value="InterPro"/>
</dbReference>
<dbReference type="InterPro" id="IPR011050">
    <property type="entry name" value="Pectin_lyase_fold/virulence"/>
</dbReference>
<reference evidence="7 8" key="2">
    <citation type="submission" date="2019-01" db="EMBL/GenBank/DDBJ databases">
        <title>Tautonia sociabilis, a novel thermotolerant planctomycete of Isosphaeraceae family, isolated from a 4000 m deep subterranean habitat.</title>
        <authorList>
            <person name="Kovaleva O.L."/>
            <person name="Elcheninov A.G."/>
            <person name="Van Heerden E."/>
            <person name="Toshchakov S.V."/>
            <person name="Novikov A."/>
            <person name="Bonch-Osmolovskaya E.A."/>
            <person name="Kublanov I.V."/>
        </authorList>
    </citation>
    <scope>NUCLEOTIDE SEQUENCE [LARGE SCALE GENOMIC DNA]</scope>
    <source>
        <strain evidence="7 8">GM2012</strain>
    </source>
</reference>
<evidence type="ECO:0000259" key="6">
    <source>
        <dbReference type="SMART" id="SM00237"/>
    </source>
</evidence>
<evidence type="ECO:0000256" key="2">
    <source>
        <dbReference type="ARBA" id="ARBA00022737"/>
    </source>
</evidence>
<proteinExistence type="predicted"/>
<keyword evidence="4" id="KW-0813">Transport</keyword>
<evidence type="ECO:0000256" key="1">
    <source>
        <dbReference type="ARBA" id="ARBA00022729"/>
    </source>
</evidence>
<protein>
    <recommendedName>
        <fullName evidence="6">Calx-beta domain-containing protein</fullName>
    </recommendedName>
</protein>
<dbReference type="Gene3D" id="2.160.20.10">
    <property type="entry name" value="Single-stranded right-handed beta-helix, Pectin lyase-like"/>
    <property type="match status" value="1"/>
</dbReference>
<evidence type="ECO:0000256" key="3">
    <source>
        <dbReference type="ARBA" id="ARBA00022837"/>
    </source>
</evidence>